<sequence length="108" mass="12060">MILDIITRNLKKIRTLSGTISQLRTNAMLALLIGNEKVPRWGKGVGRHLTSLETCSADRLRPPGPSPPALFRVPTLILIFSLFRGRRLEARIQRGAGRRDKNLGPSHK</sequence>
<organism evidence="1 2">
    <name type="scientific">Zootermopsis nevadensis</name>
    <name type="common">Dampwood termite</name>
    <dbReference type="NCBI Taxonomy" id="136037"/>
    <lineage>
        <taxon>Eukaryota</taxon>
        <taxon>Metazoa</taxon>
        <taxon>Ecdysozoa</taxon>
        <taxon>Arthropoda</taxon>
        <taxon>Hexapoda</taxon>
        <taxon>Insecta</taxon>
        <taxon>Pterygota</taxon>
        <taxon>Neoptera</taxon>
        <taxon>Polyneoptera</taxon>
        <taxon>Dictyoptera</taxon>
        <taxon>Blattodea</taxon>
        <taxon>Blattoidea</taxon>
        <taxon>Termitoidae</taxon>
        <taxon>Termopsidae</taxon>
        <taxon>Zootermopsis</taxon>
    </lineage>
</organism>
<dbReference type="AlphaFoldDB" id="A0A067RTM2"/>
<dbReference type="InParanoid" id="A0A067RTM2"/>
<proteinExistence type="predicted"/>
<evidence type="ECO:0000313" key="2">
    <source>
        <dbReference type="Proteomes" id="UP000027135"/>
    </source>
</evidence>
<gene>
    <name evidence="1" type="ORF">L798_07088</name>
</gene>
<accession>A0A067RTM2</accession>
<evidence type="ECO:0000313" key="1">
    <source>
        <dbReference type="EMBL" id="KDR23189.1"/>
    </source>
</evidence>
<name>A0A067RTM2_ZOONE</name>
<dbReference type="EMBL" id="KK852470">
    <property type="protein sequence ID" value="KDR23189.1"/>
    <property type="molecule type" value="Genomic_DNA"/>
</dbReference>
<keyword evidence="2" id="KW-1185">Reference proteome</keyword>
<protein>
    <submittedName>
        <fullName evidence="1">Uncharacterized protein</fullName>
    </submittedName>
</protein>
<dbReference type="Proteomes" id="UP000027135">
    <property type="component" value="Unassembled WGS sequence"/>
</dbReference>
<reference evidence="1 2" key="1">
    <citation type="journal article" date="2014" name="Nat. Commun.">
        <title>Molecular traces of alternative social organization in a termite genome.</title>
        <authorList>
            <person name="Terrapon N."/>
            <person name="Li C."/>
            <person name="Robertson H.M."/>
            <person name="Ji L."/>
            <person name="Meng X."/>
            <person name="Booth W."/>
            <person name="Chen Z."/>
            <person name="Childers C.P."/>
            <person name="Glastad K.M."/>
            <person name="Gokhale K."/>
            <person name="Gowin J."/>
            <person name="Gronenberg W."/>
            <person name="Hermansen R.A."/>
            <person name="Hu H."/>
            <person name="Hunt B.G."/>
            <person name="Huylmans A.K."/>
            <person name="Khalil S.M."/>
            <person name="Mitchell R.D."/>
            <person name="Munoz-Torres M.C."/>
            <person name="Mustard J.A."/>
            <person name="Pan H."/>
            <person name="Reese J.T."/>
            <person name="Scharf M.E."/>
            <person name="Sun F."/>
            <person name="Vogel H."/>
            <person name="Xiao J."/>
            <person name="Yang W."/>
            <person name="Yang Z."/>
            <person name="Yang Z."/>
            <person name="Zhou J."/>
            <person name="Zhu J."/>
            <person name="Brent C.S."/>
            <person name="Elsik C.G."/>
            <person name="Goodisman M.A."/>
            <person name="Liberles D.A."/>
            <person name="Roe R.M."/>
            <person name="Vargo E.L."/>
            <person name="Vilcinskas A."/>
            <person name="Wang J."/>
            <person name="Bornberg-Bauer E."/>
            <person name="Korb J."/>
            <person name="Zhang G."/>
            <person name="Liebig J."/>
        </authorList>
    </citation>
    <scope>NUCLEOTIDE SEQUENCE [LARGE SCALE GENOMIC DNA]</scope>
    <source>
        <tissue evidence="1">Whole organism</tissue>
    </source>
</reference>